<dbReference type="SUPFAM" id="SSF52540">
    <property type="entry name" value="P-loop containing nucleoside triphosphate hydrolases"/>
    <property type="match status" value="1"/>
</dbReference>
<dbReference type="GO" id="GO:0051607">
    <property type="term" value="P:defense response to virus"/>
    <property type="evidence" value="ECO:0007669"/>
    <property type="project" value="UniProtKB-KW"/>
</dbReference>
<dbReference type="GO" id="GO:0005634">
    <property type="term" value="C:nucleus"/>
    <property type="evidence" value="ECO:0007669"/>
    <property type="project" value="TreeGrafter"/>
</dbReference>
<name>A0A1J7JID6_9PEZI</name>
<dbReference type="Proteomes" id="UP000182658">
    <property type="component" value="Unassembled WGS sequence"/>
</dbReference>
<keyword evidence="23" id="KW-1185">Reference proteome</keyword>
<dbReference type="FunFam" id="1.10.1520.10:FF:000032">
    <property type="entry name" value="Dicer-like protein 2"/>
    <property type="match status" value="1"/>
</dbReference>
<evidence type="ECO:0000256" key="3">
    <source>
        <dbReference type="ARBA" id="ARBA00022721"/>
    </source>
</evidence>
<comment type="cofactor">
    <cofactor evidence="1">
        <name>Mn(2+)</name>
        <dbReference type="ChEBI" id="CHEBI:29035"/>
    </cofactor>
</comment>
<dbReference type="PROSITE" id="PS51327">
    <property type="entry name" value="DICER_DSRBF"/>
    <property type="match status" value="1"/>
</dbReference>
<dbReference type="Pfam" id="PF00270">
    <property type="entry name" value="DEAD"/>
    <property type="match status" value="1"/>
</dbReference>
<dbReference type="Pfam" id="PF00636">
    <property type="entry name" value="Ribonuclease_3"/>
    <property type="match status" value="2"/>
</dbReference>
<evidence type="ECO:0000256" key="11">
    <source>
        <dbReference type="ARBA" id="ARBA00022884"/>
    </source>
</evidence>
<dbReference type="GO" id="GO:0046872">
    <property type="term" value="F:metal ion binding"/>
    <property type="evidence" value="ECO:0007669"/>
    <property type="project" value="UniProtKB-KW"/>
</dbReference>
<keyword evidence="6" id="KW-0547">Nucleotide-binding</keyword>
<comment type="cofactor">
    <cofactor evidence="2">
        <name>Mg(2+)</name>
        <dbReference type="ChEBI" id="CHEBI:18420"/>
    </cofactor>
</comment>
<dbReference type="EMBL" id="KV875099">
    <property type="protein sequence ID" value="OIW27394.1"/>
    <property type="molecule type" value="Genomic_DNA"/>
</dbReference>
<keyword evidence="3" id="KW-0930">Antiviral protein</keyword>
<dbReference type="PROSITE" id="PS51194">
    <property type="entry name" value="HELICASE_CTER"/>
    <property type="match status" value="1"/>
</dbReference>
<feature type="domain" description="Helicase ATP-binding" evidence="19">
    <location>
        <begin position="70"/>
        <end position="246"/>
    </location>
</feature>
<dbReference type="SUPFAM" id="SSF54768">
    <property type="entry name" value="dsRNA-binding domain-like"/>
    <property type="match status" value="1"/>
</dbReference>
<dbReference type="CDD" id="cd18034">
    <property type="entry name" value="DEXHc_dicer"/>
    <property type="match status" value="1"/>
</dbReference>
<dbReference type="OrthoDB" id="416741at2759"/>
<evidence type="ECO:0000256" key="13">
    <source>
        <dbReference type="ARBA" id="ARBA00023211"/>
    </source>
</evidence>
<evidence type="ECO:0000313" key="22">
    <source>
        <dbReference type="EMBL" id="OIW27394.1"/>
    </source>
</evidence>
<dbReference type="SMART" id="SM00490">
    <property type="entry name" value="HELICc"/>
    <property type="match status" value="1"/>
</dbReference>
<dbReference type="InterPro" id="IPR036389">
    <property type="entry name" value="RNase_III_sf"/>
</dbReference>
<dbReference type="Gene3D" id="3.30.160.380">
    <property type="entry name" value="Dicer dimerisation domain"/>
    <property type="match status" value="1"/>
</dbReference>
<keyword evidence="11 15" id="KW-0694">RNA-binding</keyword>
<proteinExistence type="inferred from homology"/>
<dbReference type="Pfam" id="PF00271">
    <property type="entry name" value="Helicase_C"/>
    <property type="match status" value="1"/>
</dbReference>
<evidence type="ECO:0000256" key="14">
    <source>
        <dbReference type="ARBA" id="ARBA00025403"/>
    </source>
</evidence>
<dbReference type="InterPro" id="IPR038248">
    <property type="entry name" value="Dicer_dimer_sf"/>
</dbReference>
<feature type="domain" description="RNase III" evidence="18">
    <location>
        <begin position="956"/>
        <end position="1112"/>
    </location>
</feature>
<evidence type="ECO:0000259" key="21">
    <source>
        <dbReference type="PROSITE" id="PS51327"/>
    </source>
</evidence>
<accession>A0A1J7JID6</accession>
<evidence type="ECO:0000259" key="20">
    <source>
        <dbReference type="PROSITE" id="PS51194"/>
    </source>
</evidence>
<dbReference type="Gene3D" id="3.40.50.300">
    <property type="entry name" value="P-loop containing nucleotide triphosphate hydrolases"/>
    <property type="match status" value="2"/>
</dbReference>
<dbReference type="SMART" id="SM00487">
    <property type="entry name" value="DEXDc"/>
    <property type="match status" value="1"/>
</dbReference>
<evidence type="ECO:0000256" key="5">
    <source>
        <dbReference type="ARBA" id="ARBA00022737"/>
    </source>
</evidence>
<protein>
    <submittedName>
        <fullName evidence="22">p-loop containing nucleoside triphosphate hydrolase protein</fullName>
    </submittedName>
</protein>
<organism evidence="22 23">
    <name type="scientific">Coniochaeta ligniaria NRRL 30616</name>
    <dbReference type="NCBI Taxonomy" id="1408157"/>
    <lineage>
        <taxon>Eukaryota</taxon>
        <taxon>Fungi</taxon>
        <taxon>Dikarya</taxon>
        <taxon>Ascomycota</taxon>
        <taxon>Pezizomycotina</taxon>
        <taxon>Sordariomycetes</taxon>
        <taxon>Sordariomycetidae</taxon>
        <taxon>Coniochaetales</taxon>
        <taxon>Coniochaetaceae</taxon>
        <taxon>Coniochaeta</taxon>
    </lineage>
</organism>
<dbReference type="InterPro" id="IPR027417">
    <property type="entry name" value="P-loop_NTPase"/>
</dbReference>
<keyword evidence="10" id="KW-0460">Magnesium</keyword>
<dbReference type="InterPro" id="IPR011545">
    <property type="entry name" value="DEAD/DEAH_box_helicase_dom"/>
</dbReference>
<feature type="domain" description="RNase III" evidence="18">
    <location>
        <begin position="1153"/>
        <end position="1340"/>
    </location>
</feature>
<keyword evidence="9" id="KW-0067">ATP-binding</keyword>
<dbReference type="Gene3D" id="1.10.1520.10">
    <property type="entry name" value="Ribonuclease III domain"/>
    <property type="match status" value="2"/>
</dbReference>
<dbReference type="GO" id="GO:0005737">
    <property type="term" value="C:cytoplasm"/>
    <property type="evidence" value="ECO:0007669"/>
    <property type="project" value="TreeGrafter"/>
</dbReference>
<evidence type="ECO:0000256" key="2">
    <source>
        <dbReference type="ARBA" id="ARBA00001946"/>
    </source>
</evidence>
<dbReference type="InterPro" id="IPR014001">
    <property type="entry name" value="Helicase_ATP-bd"/>
</dbReference>
<evidence type="ECO:0000259" key="17">
    <source>
        <dbReference type="PROSITE" id="PS50137"/>
    </source>
</evidence>
<evidence type="ECO:0000256" key="10">
    <source>
        <dbReference type="ARBA" id="ARBA00022842"/>
    </source>
</evidence>
<dbReference type="PROSITE" id="PS51192">
    <property type="entry name" value="HELICASE_ATP_BIND_1"/>
    <property type="match status" value="1"/>
</dbReference>
<evidence type="ECO:0000259" key="19">
    <source>
        <dbReference type="PROSITE" id="PS51192"/>
    </source>
</evidence>
<dbReference type="PANTHER" id="PTHR14950:SF37">
    <property type="entry name" value="ENDORIBONUCLEASE DICER"/>
    <property type="match status" value="1"/>
</dbReference>
<keyword evidence="8" id="KW-0347">Helicase</keyword>
<dbReference type="CDD" id="cd00593">
    <property type="entry name" value="RIBOc"/>
    <property type="match status" value="2"/>
</dbReference>
<keyword evidence="12" id="KW-0051">Antiviral defense</keyword>
<keyword evidence="4" id="KW-0479">Metal-binding</keyword>
<evidence type="ECO:0000256" key="9">
    <source>
        <dbReference type="ARBA" id="ARBA00022840"/>
    </source>
</evidence>
<dbReference type="SUPFAM" id="SSF69065">
    <property type="entry name" value="RNase III domain-like"/>
    <property type="match status" value="2"/>
</dbReference>
<comment type="similarity">
    <text evidence="15">Belongs to the helicase family. Dicer subfamily.</text>
</comment>
<sequence length="1442" mass="161920">MASDDESTSSGLGSGLSEDDNDVATYPTPEASAQDGPLEFSDEDTSDLSSTEPEAPNPVVMSARAYQLEMFEESMKRNTIVAMDTGSGKTQVAVLRIQAELERSPKRIWFTAPTVVLVDQQLERIKEQIPFVISKRLCGDDNVDAWSSQRIWDAFLENVRIVVSPPDVLLDALKHGFVSITSLSLIVFDEAHNCKGGNGGARIMREFYRPAKEKGMQVPHILGLTASPIISSSKRDLDVLESTLDARCRAPKRHREELLSHVNIPEMSIVNYGPPETAGRPDLTRSMTSLRRALSRMDIKKDPTILRLRANRTERSRHELRTRIEKDDTKARNVMKSFFHSSMTIMQQLGPWAADFFIHRDVSDFLAASLKPYGAPVDDASEDTRYLVDVFRTIEAPAPPSTPTEISRKMQHVVETLNSYQGELTGIVFAQERTTVVMMAHLLKLHPMIRDRFKVASVVGTSQYRSKKRDPLELDNGDAQEALQNFRRGKVNLLVATTVLEEGIDVPACNIVICFEKPKTLKSFIQRRGRARMNTSKLVLLLDDQSTAAAQEWRTLELEMKARYEDETRQIQLIHEVEESEHPDYPPLEVEGEDGQLARLTIDDAKAHLQHFCATLASRKFVDFSPYYVIRTVGDEQDPLSPSALLKATVHLPVSLPPELRRAESLREWKSEQNACKDAAFQAYQALYAAGLVNDHLLPLRESDIFKDIEVRPGITTVREQLDPWPMVALAWDANKPLDGRILRFSDADGANQAEFNLLLPVTIPQLPLLTLYWDSHSTWTVSMENSPGRHNSERYPASPHRNDMEALVTLAYGHRGDRYAATGKRHMLCMLSRSFMLDTQGIGAEDFDLTSCKRLGEVHLIRDMVNYNHPYFFAGWLPTKPSAELVRKPSSKHDELPEQVPYVVVNNWPKKTAYFHRPTPVPEPVITKPYQRVLPASAVKFDAIPSIYARFGMCLPSLIHALEVYFVATELLTERLEQLQLTDLAMVATAICTPAARMPVNYERVEFLGDCVLKLTASSNCLAHHPDWPEGLLSLMKDAFVSNSRLAKASLDFGLDRYIITKAPTQEKWKPLYVEDHLQVSASMEGKRQMSTKTLADVVEALVGVSYLDGGLPKALECIALFVPQGNWRTIDDAREALYNAAPAKVPLPAAMEPLEELIGYSFHKKSLLIEAMTHSSYRVPGTHACLERLEFFGDSILEYLVVRRLFGVAEPKPLAHWQMHLLKTALVNADFLAFRVMEWSVAVARNEVVAEDPDSVPITIQAGKARLPLWSFMRYSSSDLALAQKGAGRRHAALREQIESAMAGGDRYPWALLARLQAQKYYSDLFESLLGAVYVDSGSFEECDKILERAGVLPYLERMLRDGVRVWHPKEELGRLAVSEKVEYVIDMKESEDGGANAFTCRILVGGIVVADVGHGVSREEVRTRAAEEAIRYYDGLGRK</sequence>
<evidence type="ECO:0000256" key="15">
    <source>
        <dbReference type="PROSITE-ProRule" id="PRU00657"/>
    </source>
</evidence>
<dbReference type="GO" id="GO:0050688">
    <property type="term" value="P:regulation of defense response to virus"/>
    <property type="evidence" value="ECO:0007669"/>
    <property type="project" value="UniProtKB-KW"/>
</dbReference>
<evidence type="ECO:0000256" key="4">
    <source>
        <dbReference type="ARBA" id="ARBA00022723"/>
    </source>
</evidence>
<dbReference type="GO" id="GO:0030422">
    <property type="term" value="P:siRNA processing"/>
    <property type="evidence" value="ECO:0007669"/>
    <property type="project" value="TreeGrafter"/>
</dbReference>
<evidence type="ECO:0000259" key="18">
    <source>
        <dbReference type="PROSITE" id="PS50142"/>
    </source>
</evidence>
<dbReference type="GO" id="GO:0003723">
    <property type="term" value="F:RNA binding"/>
    <property type="evidence" value="ECO:0007669"/>
    <property type="project" value="UniProtKB-UniRule"/>
</dbReference>
<keyword evidence="5" id="KW-0677">Repeat</keyword>
<dbReference type="PANTHER" id="PTHR14950">
    <property type="entry name" value="DICER-RELATED"/>
    <property type="match status" value="1"/>
</dbReference>
<reference evidence="22 23" key="1">
    <citation type="submission" date="2016-10" db="EMBL/GenBank/DDBJ databases">
        <title>Draft genome sequence of Coniochaeta ligniaria NRRL30616, a lignocellulolytic fungus for bioabatement of inhibitors in plant biomass hydrolysates.</title>
        <authorList>
            <consortium name="DOE Joint Genome Institute"/>
            <person name="Jimenez D.J."/>
            <person name="Hector R.E."/>
            <person name="Riley R."/>
            <person name="Sun H."/>
            <person name="Grigoriev I.V."/>
            <person name="Van Elsas J.D."/>
            <person name="Nichols N.N."/>
        </authorList>
    </citation>
    <scope>NUCLEOTIDE SEQUENCE [LARGE SCALE GENOMIC DNA]</scope>
    <source>
        <strain evidence="22 23">NRRL 30616</strain>
    </source>
</reference>
<keyword evidence="13" id="KW-0464">Manganese</keyword>
<feature type="domain" description="Dicer dsRNA-binding fold" evidence="21">
    <location>
        <begin position="605"/>
        <end position="707"/>
    </location>
</feature>
<dbReference type="GO" id="GO:0004525">
    <property type="term" value="F:ribonuclease III activity"/>
    <property type="evidence" value="ECO:0007669"/>
    <property type="project" value="InterPro"/>
</dbReference>
<feature type="region of interest" description="Disordered" evidence="16">
    <location>
        <begin position="1"/>
        <end position="59"/>
    </location>
</feature>
<dbReference type="STRING" id="1408157.A0A1J7JID6"/>
<dbReference type="InterPro" id="IPR001650">
    <property type="entry name" value="Helicase_C-like"/>
</dbReference>
<gene>
    <name evidence="22" type="ORF">CONLIGDRAFT_655362</name>
</gene>
<evidence type="ECO:0000256" key="16">
    <source>
        <dbReference type="SAM" id="MobiDB-lite"/>
    </source>
</evidence>
<evidence type="ECO:0000256" key="12">
    <source>
        <dbReference type="ARBA" id="ARBA00023118"/>
    </source>
</evidence>
<dbReference type="InterPro" id="IPR000999">
    <property type="entry name" value="RNase_III_dom"/>
</dbReference>
<dbReference type="PROSITE" id="PS50142">
    <property type="entry name" value="RNASE_3_2"/>
    <property type="match status" value="2"/>
</dbReference>
<dbReference type="PROSITE" id="PS50137">
    <property type="entry name" value="DS_RBD"/>
    <property type="match status" value="1"/>
</dbReference>
<evidence type="ECO:0000313" key="23">
    <source>
        <dbReference type="Proteomes" id="UP000182658"/>
    </source>
</evidence>
<evidence type="ECO:0000256" key="6">
    <source>
        <dbReference type="ARBA" id="ARBA00022741"/>
    </source>
</evidence>
<evidence type="ECO:0000256" key="8">
    <source>
        <dbReference type="ARBA" id="ARBA00022806"/>
    </source>
</evidence>
<evidence type="ECO:0000256" key="7">
    <source>
        <dbReference type="ARBA" id="ARBA00022801"/>
    </source>
</evidence>
<dbReference type="GO" id="GO:0005524">
    <property type="term" value="F:ATP binding"/>
    <property type="evidence" value="ECO:0007669"/>
    <property type="project" value="UniProtKB-KW"/>
</dbReference>
<dbReference type="SMART" id="SM00535">
    <property type="entry name" value="RIBOc"/>
    <property type="match status" value="2"/>
</dbReference>
<evidence type="ECO:0000256" key="1">
    <source>
        <dbReference type="ARBA" id="ARBA00001936"/>
    </source>
</evidence>
<keyword evidence="7 22" id="KW-0378">Hydrolase</keyword>
<feature type="domain" description="Helicase C-terminal" evidence="20">
    <location>
        <begin position="409"/>
        <end position="594"/>
    </location>
</feature>
<dbReference type="Pfam" id="PF03368">
    <property type="entry name" value="Dicer_dimer"/>
    <property type="match status" value="1"/>
</dbReference>
<dbReference type="InterPro" id="IPR005034">
    <property type="entry name" value="Dicer_dimerisation"/>
</dbReference>
<dbReference type="GO" id="GO:0004386">
    <property type="term" value="F:helicase activity"/>
    <property type="evidence" value="ECO:0007669"/>
    <property type="project" value="UniProtKB-KW"/>
</dbReference>
<feature type="domain" description="DRBM" evidence="17">
    <location>
        <begin position="1370"/>
        <end position="1438"/>
    </location>
</feature>
<comment type="function">
    <text evidence="14">Dicer-like endonuclease involved in cleaving double-stranded RNA in the RNA interference (RNAi) pathway. Produces 21 to 25 bp dsRNAs (siRNAs) which target the selective destruction of homologous RNAs leading to sequence-specific suppression of gene expression, called post-transcriptional gene silencing (PTGS). Part of a broad host defense response against viral infection and transposons.</text>
</comment>
<dbReference type="InParanoid" id="A0A1J7JID6"/>
<dbReference type="InterPro" id="IPR014720">
    <property type="entry name" value="dsRBD_dom"/>
</dbReference>